<dbReference type="SUPFAM" id="SSF50022">
    <property type="entry name" value="ISP domain"/>
    <property type="match status" value="1"/>
</dbReference>
<dbReference type="PROSITE" id="PS51296">
    <property type="entry name" value="RIESKE"/>
    <property type="match status" value="1"/>
</dbReference>
<keyword evidence="5" id="KW-0479">Metal-binding</keyword>
<dbReference type="GO" id="GO:0016020">
    <property type="term" value="C:membrane"/>
    <property type="evidence" value="ECO:0007669"/>
    <property type="project" value="UniProtKB-SubCell"/>
</dbReference>
<dbReference type="PRINTS" id="PR00162">
    <property type="entry name" value="RIESKE"/>
</dbReference>
<dbReference type="PANTHER" id="PTHR10134">
    <property type="entry name" value="CYTOCHROME B-C1 COMPLEX SUBUNIT RIESKE, MITOCHONDRIAL"/>
    <property type="match status" value="1"/>
</dbReference>
<dbReference type="InterPro" id="IPR017941">
    <property type="entry name" value="Rieske_2Fe-2S"/>
</dbReference>
<keyword evidence="7" id="KW-0408">Iron</keyword>
<dbReference type="InterPro" id="IPR005805">
    <property type="entry name" value="Rieske_Fe-S_prot_C"/>
</dbReference>
<name>A0A016T509_9BILA</name>
<dbReference type="OrthoDB" id="1637982at2759"/>
<comment type="subcellular location">
    <subcellularLocation>
        <location evidence="1">Membrane</location>
        <topology evidence="1">Single-pass membrane protein</topology>
    </subcellularLocation>
</comment>
<comment type="similarity">
    <text evidence="2">Belongs to the Rieske iron-sulfur protein family.</text>
</comment>
<dbReference type="SUPFAM" id="SSF81502">
    <property type="entry name" value="ISP transmembrane anchor"/>
    <property type="match status" value="1"/>
</dbReference>
<keyword evidence="6" id="KW-1133">Transmembrane helix</keyword>
<proteinExistence type="inferred from homology"/>
<organism evidence="13 14">
    <name type="scientific">Ancylostoma ceylanicum</name>
    <dbReference type="NCBI Taxonomy" id="53326"/>
    <lineage>
        <taxon>Eukaryota</taxon>
        <taxon>Metazoa</taxon>
        <taxon>Ecdysozoa</taxon>
        <taxon>Nematoda</taxon>
        <taxon>Chromadorea</taxon>
        <taxon>Rhabditida</taxon>
        <taxon>Rhabditina</taxon>
        <taxon>Rhabditomorpha</taxon>
        <taxon>Strongyloidea</taxon>
        <taxon>Ancylostomatidae</taxon>
        <taxon>Ancylostomatinae</taxon>
        <taxon>Ancylostoma</taxon>
    </lineage>
</organism>
<dbReference type="Gene3D" id="1.20.5.270">
    <property type="entry name" value="Ubiquinol cytochrome reductase, transmembrane domain"/>
    <property type="match status" value="1"/>
</dbReference>
<evidence type="ECO:0000259" key="12">
    <source>
        <dbReference type="PROSITE" id="PS51296"/>
    </source>
</evidence>
<evidence type="ECO:0000256" key="11">
    <source>
        <dbReference type="ARBA" id="ARBA00034078"/>
    </source>
</evidence>
<dbReference type="InterPro" id="IPR014349">
    <property type="entry name" value="Rieske_Fe-S_prot"/>
</dbReference>
<sequence>MLITWGIVNESDAGSLGLHLQHEPPQKACLIFGGKSQSFGAAADKPDCYHKGLEFGRMSTLPHSGNIAKKLICGSQQPINFLLASPAKEITSSKDVVKTTGILQAPPPLYAQPGRLWSLNNVIKGINASSRRFAHTDVKFPDMSYYRRESTLDPKKSARDTEDQRRAFHHVIYYGAGGMMSLWATKEMVQAMVYFKGLAADQVALATIEVDTNEIPEGQTKTFEWRGKPVFVKHRTKNEIAREKAVNVSELRHPQSDDERVKKDEWSVVMGVCTHLGCVPIPNAGDYEGGYFCPCHGTHFDASGRIRRKHILMRSTLPKKTRGHLEFPQR</sequence>
<protein>
    <recommendedName>
        <fullName evidence="12">Rieske domain-containing protein</fullName>
    </recommendedName>
</protein>
<dbReference type="InterPro" id="IPR004192">
    <property type="entry name" value="Rieske_TM"/>
</dbReference>
<dbReference type="GO" id="GO:0046872">
    <property type="term" value="F:metal ion binding"/>
    <property type="evidence" value="ECO:0007669"/>
    <property type="project" value="UniProtKB-KW"/>
</dbReference>
<evidence type="ECO:0000256" key="1">
    <source>
        <dbReference type="ARBA" id="ARBA00004167"/>
    </source>
</evidence>
<keyword evidence="4" id="KW-0001">2Fe-2S</keyword>
<dbReference type="AlphaFoldDB" id="A0A016T509"/>
<dbReference type="Pfam" id="PF02921">
    <property type="entry name" value="UCR_TM"/>
    <property type="match status" value="1"/>
</dbReference>
<evidence type="ECO:0000256" key="2">
    <source>
        <dbReference type="ARBA" id="ARBA00010651"/>
    </source>
</evidence>
<evidence type="ECO:0000313" key="14">
    <source>
        <dbReference type="Proteomes" id="UP000024635"/>
    </source>
</evidence>
<keyword evidence="3" id="KW-0812">Transmembrane</keyword>
<keyword evidence="9" id="KW-0472">Membrane</keyword>
<evidence type="ECO:0000256" key="8">
    <source>
        <dbReference type="ARBA" id="ARBA00023014"/>
    </source>
</evidence>
<dbReference type="Gene3D" id="2.102.10.10">
    <property type="entry name" value="Rieske [2Fe-2S] iron-sulphur domain"/>
    <property type="match status" value="1"/>
</dbReference>
<gene>
    <name evidence="13" type="primary">Acey_s0137.g2037</name>
    <name evidence="13" type="ORF">Y032_0137g2037</name>
</gene>
<evidence type="ECO:0000256" key="10">
    <source>
        <dbReference type="ARBA" id="ARBA00023157"/>
    </source>
</evidence>
<dbReference type="GO" id="GO:0051537">
    <property type="term" value="F:2 iron, 2 sulfur cluster binding"/>
    <property type="evidence" value="ECO:0007669"/>
    <property type="project" value="UniProtKB-KW"/>
</dbReference>
<evidence type="ECO:0000256" key="3">
    <source>
        <dbReference type="ARBA" id="ARBA00022692"/>
    </source>
</evidence>
<comment type="cofactor">
    <cofactor evidence="11">
        <name>[2Fe-2S] cluster</name>
        <dbReference type="ChEBI" id="CHEBI:190135"/>
    </cofactor>
</comment>
<keyword evidence="10" id="KW-1015">Disulfide bond</keyword>
<evidence type="ECO:0000256" key="5">
    <source>
        <dbReference type="ARBA" id="ARBA00022723"/>
    </source>
</evidence>
<evidence type="ECO:0000313" key="13">
    <source>
        <dbReference type="EMBL" id="EYB97810.1"/>
    </source>
</evidence>
<accession>A0A016T509</accession>
<evidence type="ECO:0000256" key="9">
    <source>
        <dbReference type="ARBA" id="ARBA00023136"/>
    </source>
</evidence>
<dbReference type="InterPro" id="IPR036922">
    <property type="entry name" value="Rieske_2Fe-2S_sf"/>
</dbReference>
<feature type="domain" description="Rieske" evidence="12">
    <location>
        <begin position="260"/>
        <end position="304"/>
    </location>
</feature>
<evidence type="ECO:0000256" key="6">
    <source>
        <dbReference type="ARBA" id="ARBA00022989"/>
    </source>
</evidence>
<dbReference type="FunFam" id="2.102.10.10:FF:000001">
    <property type="entry name" value="Cytochrome b-c1 complex subunit Rieske, mitochondrial"/>
    <property type="match status" value="1"/>
</dbReference>
<dbReference type="STRING" id="53326.A0A016T509"/>
<keyword evidence="14" id="KW-1185">Reference proteome</keyword>
<comment type="caution">
    <text evidence="13">The sequence shown here is derived from an EMBL/GenBank/DDBJ whole genome shotgun (WGS) entry which is preliminary data.</text>
</comment>
<dbReference type="NCBIfam" id="TIGR01416">
    <property type="entry name" value="Rieske_proteo"/>
    <property type="match status" value="1"/>
</dbReference>
<dbReference type="InterPro" id="IPR006317">
    <property type="entry name" value="Ubiquinol_cyt_c_Rdtase_Fe-S-su"/>
</dbReference>
<keyword evidence="8" id="KW-0411">Iron-sulfur</keyword>
<evidence type="ECO:0000256" key="4">
    <source>
        <dbReference type="ARBA" id="ARBA00022714"/>
    </source>
</evidence>
<dbReference type="Pfam" id="PF00355">
    <property type="entry name" value="Rieske"/>
    <property type="match status" value="1"/>
</dbReference>
<dbReference type="InterPro" id="IPR037008">
    <property type="entry name" value="bc1_Rieske_TM_sf"/>
</dbReference>
<dbReference type="Proteomes" id="UP000024635">
    <property type="component" value="Unassembled WGS sequence"/>
</dbReference>
<dbReference type="EMBL" id="JARK01001473">
    <property type="protein sequence ID" value="EYB97810.1"/>
    <property type="molecule type" value="Genomic_DNA"/>
</dbReference>
<reference evidence="14" key="1">
    <citation type="journal article" date="2015" name="Nat. Genet.">
        <title>The genome and transcriptome of the zoonotic hookworm Ancylostoma ceylanicum identify infection-specific gene families.</title>
        <authorList>
            <person name="Schwarz E.M."/>
            <person name="Hu Y."/>
            <person name="Antoshechkin I."/>
            <person name="Miller M.M."/>
            <person name="Sternberg P.W."/>
            <person name="Aroian R.V."/>
        </authorList>
    </citation>
    <scope>NUCLEOTIDE SEQUENCE</scope>
    <source>
        <strain evidence="14">HY135</strain>
    </source>
</reference>
<dbReference type="GO" id="GO:0008121">
    <property type="term" value="F:quinol-cytochrome-c reductase activity"/>
    <property type="evidence" value="ECO:0007669"/>
    <property type="project" value="InterPro"/>
</dbReference>
<dbReference type="CDD" id="cd03470">
    <property type="entry name" value="Rieske_cytochrome_bc1"/>
    <property type="match status" value="1"/>
</dbReference>
<evidence type="ECO:0000256" key="7">
    <source>
        <dbReference type="ARBA" id="ARBA00023004"/>
    </source>
</evidence>